<evidence type="ECO:0000313" key="3">
    <source>
        <dbReference type="EMBL" id="GAT33026.1"/>
    </source>
</evidence>
<protein>
    <submittedName>
        <fullName evidence="3">Verru_Chthon cassette protein A</fullName>
    </submittedName>
</protein>
<evidence type="ECO:0000256" key="2">
    <source>
        <dbReference type="SAM" id="Phobius"/>
    </source>
</evidence>
<evidence type="ECO:0000313" key="4">
    <source>
        <dbReference type="Proteomes" id="UP000076023"/>
    </source>
</evidence>
<keyword evidence="2" id="KW-1133">Transmembrane helix</keyword>
<accession>A0A146G8S0</accession>
<dbReference type="NCBIfam" id="TIGR02600">
    <property type="entry name" value="Verru_Chthon_A"/>
    <property type="match status" value="1"/>
</dbReference>
<dbReference type="InterPro" id="IPR019840">
    <property type="entry name" value="Verru/Chthon_A"/>
</dbReference>
<keyword evidence="4" id="KW-1185">Reference proteome</keyword>
<dbReference type="RefSeq" id="WP_075078808.1">
    <property type="nucleotide sequence ID" value="NZ_BDCO01000002.1"/>
</dbReference>
<sequence>MKSRPTPTKGAALIIALAIMVLVLALVVGILSRVQVERGVASGYASSISAKILAEDAVQVVQAQIDAATKQGTTVAWTSQPGLIRTFDNSGKAQRTYKLYSSPSMWTEGALVPTAEASTLSDWYKHPALYTDLNMPADSDFDGTVDKWPILDPSAAGEVEGFALNSAPTGASQGITNPAPMPVTWLYILQDGQMVAPSGSGDTATVPGASDSNRIVGRVAFWTDDESCKINVNTASEGTYWDAPRFGTPQEKDLAQYQPAKNEFQAYPGHPATTSLSAVFPNLTRDQIFSLVPRLKNEGSRNGTIKVSDAAAAGLDQDRLIATEDELLFSNSRAENAGITRSMLERGKFFLTTSSRAPETNLFNLPRVSCWPIHSTNSSNYRTPFDRLIAFCSTINNQPYYFQRANAASPTDDYDKILRNRTLYAYLRDLMARKFPGFGDTLSGKYGNDSDQVLTEIFDYIRSTNLYDGNLAKASRYATGIKANSADNKTRLDYGVVEPIRIGDTKGFGRELSLTEAGIWFICTADPDIPASNNSIDSNGVFTDRNKTLPGTNDPATAWDDRVLQKDTSAGTKQIRIEAAMLLELFTPMQGYAGLRPDIEIKIEGLENFTVKGNADGSAVALGFPPESDQTETKAGRMILGKYSHDVNGGFPTGGNMGLWWTLDGRGVRARNNGRLPQDSMFSSSTDGGAGVTKNRQYPFISEPVTIRVMASDPRLTFSGGRLTFHILKRATGDVVQKITADMPGGTFPAPILNNTTTLNADGSVKSAAQKQWTFQAGGAGLTDDKGGTVSAGRLAGDFGGGDFFVLERNSDLVRSIVPADKNGNNADFRILAARTDDITPTTDTHFVPHPLYNNDYRLADSFTEYSGGWYMHVFRDGSKYDSLSTTYGGKLANMTQNYQRSSHPDTPLPVPAAQATGDWDNGLTNDADGPYLNKPDEGNTYINASSERVPYYESYGAEMFDVSNFFSPNRIIPSPGMFGSLPTGIKREHHWETLLFRRQPGHPNYPSAPGGFIANPDYLILDLFWMPVVEPYAISEPLSTAGKINLNQQIIPFTWVQRNTGLNAVLKQEKVVSVPNEDTGTYKNSGTNSYRRPVNIPDTLKQLDYRFSNSDGSGLYAFRTPAEICDFHIIPDDASPSTGSKQSLDQSMAAYWAAHALTGDNSRERIYTTVYPRLTTRSNTYTVYYRTQSLKKRPGSNQGVWEEGKDSVTGDYRGSTTLERFINPANPDIKDYAANPNATPSLDTFYRWRQRSNRPFAP</sequence>
<reference evidence="4" key="1">
    <citation type="journal article" date="2017" name="Genome Announc.">
        <title>Draft Genome Sequence of Terrimicrobium sacchariphilum NM-5T, a Facultative Anaerobic Soil Bacterium of the Class Spartobacteria.</title>
        <authorList>
            <person name="Qiu Y.L."/>
            <person name="Tourlousse D.M."/>
            <person name="Matsuura N."/>
            <person name="Ohashi A."/>
            <person name="Sekiguchi Y."/>
        </authorList>
    </citation>
    <scope>NUCLEOTIDE SEQUENCE [LARGE SCALE GENOMIC DNA]</scope>
    <source>
        <strain evidence="4">NM-5</strain>
    </source>
</reference>
<evidence type="ECO:0000256" key="1">
    <source>
        <dbReference type="SAM" id="MobiDB-lite"/>
    </source>
</evidence>
<dbReference type="OrthoDB" id="173935at2"/>
<organism evidence="3 4">
    <name type="scientific">Terrimicrobium sacchariphilum</name>
    <dbReference type="NCBI Taxonomy" id="690879"/>
    <lineage>
        <taxon>Bacteria</taxon>
        <taxon>Pseudomonadati</taxon>
        <taxon>Verrucomicrobiota</taxon>
        <taxon>Terrimicrobiia</taxon>
        <taxon>Terrimicrobiales</taxon>
        <taxon>Terrimicrobiaceae</taxon>
        <taxon>Terrimicrobium</taxon>
    </lineage>
</organism>
<keyword evidence="2" id="KW-0812">Transmembrane</keyword>
<dbReference type="InParanoid" id="A0A146G8S0"/>
<dbReference type="Proteomes" id="UP000076023">
    <property type="component" value="Unassembled WGS sequence"/>
</dbReference>
<keyword evidence="2" id="KW-0472">Membrane</keyword>
<dbReference type="AlphaFoldDB" id="A0A146G8S0"/>
<name>A0A146G8S0_TERSA</name>
<feature type="transmembrane region" description="Helical" evidence="2">
    <location>
        <begin position="12"/>
        <end position="31"/>
    </location>
</feature>
<feature type="region of interest" description="Disordered" evidence="1">
    <location>
        <begin position="674"/>
        <end position="695"/>
    </location>
</feature>
<dbReference type="EMBL" id="BDCO01000002">
    <property type="protein sequence ID" value="GAT33026.1"/>
    <property type="molecule type" value="Genomic_DNA"/>
</dbReference>
<proteinExistence type="predicted"/>
<comment type="caution">
    <text evidence="3">The sequence shown here is derived from an EMBL/GenBank/DDBJ whole genome shotgun (WGS) entry which is preliminary data.</text>
</comment>
<gene>
    <name evidence="3" type="ORF">TSACC_21431</name>
</gene>